<dbReference type="PANTHER" id="PTHR33164:SF43">
    <property type="entry name" value="HTH-TYPE TRANSCRIPTIONAL REPRESSOR YETL"/>
    <property type="match status" value="1"/>
</dbReference>
<organism evidence="5 6">
    <name type="scientific">Polymorphospora rubra</name>
    <dbReference type="NCBI Taxonomy" id="338584"/>
    <lineage>
        <taxon>Bacteria</taxon>
        <taxon>Bacillati</taxon>
        <taxon>Actinomycetota</taxon>
        <taxon>Actinomycetes</taxon>
        <taxon>Micromonosporales</taxon>
        <taxon>Micromonosporaceae</taxon>
        <taxon>Polymorphospora</taxon>
    </lineage>
</organism>
<gene>
    <name evidence="5" type="ORF">Prubr_37410</name>
</gene>
<dbReference type="Proteomes" id="UP000680866">
    <property type="component" value="Chromosome"/>
</dbReference>
<name>A0A810N1G8_9ACTN</name>
<keyword evidence="3" id="KW-0804">Transcription</keyword>
<dbReference type="AlphaFoldDB" id="A0A810N1G8"/>
<dbReference type="Pfam" id="PF01047">
    <property type="entry name" value="MarR"/>
    <property type="match status" value="1"/>
</dbReference>
<feature type="domain" description="HTH marR-type" evidence="4">
    <location>
        <begin position="1"/>
        <end position="143"/>
    </location>
</feature>
<evidence type="ECO:0000256" key="2">
    <source>
        <dbReference type="ARBA" id="ARBA00023125"/>
    </source>
</evidence>
<dbReference type="EMBL" id="AP023359">
    <property type="protein sequence ID" value="BCJ66720.1"/>
    <property type="molecule type" value="Genomic_DNA"/>
</dbReference>
<evidence type="ECO:0000256" key="1">
    <source>
        <dbReference type="ARBA" id="ARBA00023015"/>
    </source>
</evidence>
<dbReference type="GO" id="GO:0006950">
    <property type="term" value="P:response to stress"/>
    <property type="evidence" value="ECO:0007669"/>
    <property type="project" value="TreeGrafter"/>
</dbReference>
<dbReference type="PROSITE" id="PS50995">
    <property type="entry name" value="HTH_MARR_2"/>
    <property type="match status" value="1"/>
</dbReference>
<dbReference type="InterPro" id="IPR036390">
    <property type="entry name" value="WH_DNA-bd_sf"/>
</dbReference>
<dbReference type="GO" id="GO:0003700">
    <property type="term" value="F:DNA-binding transcription factor activity"/>
    <property type="evidence" value="ECO:0007669"/>
    <property type="project" value="InterPro"/>
</dbReference>
<dbReference type="InterPro" id="IPR023187">
    <property type="entry name" value="Tscrpt_reg_MarR-type_CS"/>
</dbReference>
<reference evidence="5" key="1">
    <citation type="submission" date="2020-08" db="EMBL/GenBank/DDBJ databases">
        <title>Whole genome shotgun sequence of Polymorphospora rubra NBRC 101157.</title>
        <authorList>
            <person name="Komaki H."/>
            <person name="Tamura T."/>
        </authorList>
    </citation>
    <scope>NUCLEOTIDE SEQUENCE</scope>
    <source>
        <strain evidence="5">NBRC 101157</strain>
    </source>
</reference>
<sequence length="154" mass="16885">MIDKARIIARIIDSQRQLQHQLAYDRSHPLFDSHLTVPQLKVLLVLSLEGSASGQDLGRIMGVSLATVTGIVDRLVGHGLVARREDPNDRRVRRIELTTTGTTMIDGIITAGIERLQQMLERLTVDELHTIDRAATLLARVAAADACGQHPGPD</sequence>
<protein>
    <recommendedName>
        <fullName evidence="4">HTH marR-type domain-containing protein</fullName>
    </recommendedName>
</protein>
<keyword evidence="1" id="KW-0805">Transcription regulation</keyword>
<proteinExistence type="predicted"/>
<keyword evidence="2" id="KW-0238">DNA-binding</keyword>
<dbReference type="Gene3D" id="1.10.10.10">
    <property type="entry name" value="Winged helix-like DNA-binding domain superfamily/Winged helix DNA-binding domain"/>
    <property type="match status" value="1"/>
</dbReference>
<dbReference type="GO" id="GO:0003677">
    <property type="term" value="F:DNA binding"/>
    <property type="evidence" value="ECO:0007669"/>
    <property type="project" value="UniProtKB-KW"/>
</dbReference>
<evidence type="ECO:0000259" key="4">
    <source>
        <dbReference type="PROSITE" id="PS50995"/>
    </source>
</evidence>
<accession>A0A810N1G8</accession>
<dbReference type="PROSITE" id="PS01117">
    <property type="entry name" value="HTH_MARR_1"/>
    <property type="match status" value="1"/>
</dbReference>
<dbReference type="InterPro" id="IPR000835">
    <property type="entry name" value="HTH_MarR-typ"/>
</dbReference>
<dbReference type="RefSeq" id="WP_212827014.1">
    <property type="nucleotide sequence ID" value="NZ_AP023359.1"/>
</dbReference>
<evidence type="ECO:0000313" key="5">
    <source>
        <dbReference type="EMBL" id="BCJ66720.1"/>
    </source>
</evidence>
<keyword evidence="6" id="KW-1185">Reference proteome</keyword>
<dbReference type="SMART" id="SM00347">
    <property type="entry name" value="HTH_MARR"/>
    <property type="match status" value="1"/>
</dbReference>
<dbReference type="PANTHER" id="PTHR33164">
    <property type="entry name" value="TRANSCRIPTIONAL REGULATOR, MARR FAMILY"/>
    <property type="match status" value="1"/>
</dbReference>
<dbReference type="PRINTS" id="PR00598">
    <property type="entry name" value="HTHMARR"/>
</dbReference>
<dbReference type="SUPFAM" id="SSF46785">
    <property type="entry name" value="Winged helix' DNA-binding domain"/>
    <property type="match status" value="1"/>
</dbReference>
<dbReference type="InterPro" id="IPR036388">
    <property type="entry name" value="WH-like_DNA-bd_sf"/>
</dbReference>
<dbReference type="KEGG" id="pry:Prubr_37410"/>
<dbReference type="InterPro" id="IPR039422">
    <property type="entry name" value="MarR/SlyA-like"/>
</dbReference>
<evidence type="ECO:0000313" key="6">
    <source>
        <dbReference type="Proteomes" id="UP000680866"/>
    </source>
</evidence>
<evidence type="ECO:0000256" key="3">
    <source>
        <dbReference type="ARBA" id="ARBA00023163"/>
    </source>
</evidence>